<feature type="domain" description="Nucleotidyl transferase" evidence="8">
    <location>
        <begin position="7"/>
        <end position="140"/>
    </location>
</feature>
<evidence type="ECO:0000256" key="5">
    <source>
        <dbReference type="ARBA" id="ARBA00022801"/>
    </source>
</evidence>
<dbReference type="Pfam" id="PF00483">
    <property type="entry name" value="NTP_transferase"/>
    <property type="match status" value="1"/>
</dbReference>
<evidence type="ECO:0000256" key="7">
    <source>
        <dbReference type="ARBA" id="ARBA00031828"/>
    </source>
</evidence>
<dbReference type="InterPro" id="IPR006549">
    <property type="entry name" value="HAD-SF_hydro_IIIA"/>
</dbReference>
<dbReference type="AlphaFoldDB" id="A0A1G1YKH2"/>
<comment type="similarity">
    <text evidence="2">Belongs to the GmhB family.</text>
</comment>
<keyword evidence="6" id="KW-0119">Carbohydrate metabolism</keyword>
<gene>
    <name evidence="9" type="ORF">A3J59_03390</name>
</gene>
<dbReference type="GO" id="GO:0046872">
    <property type="term" value="F:metal ion binding"/>
    <property type="evidence" value="ECO:0007669"/>
    <property type="project" value="UniProtKB-KW"/>
</dbReference>
<dbReference type="InterPro" id="IPR036412">
    <property type="entry name" value="HAD-like_sf"/>
</dbReference>
<comment type="caution">
    <text evidence="9">The sequence shown here is derived from an EMBL/GenBank/DDBJ whole genome shotgun (WGS) entry which is preliminary data.</text>
</comment>
<dbReference type="InterPro" id="IPR005835">
    <property type="entry name" value="NTP_transferase_dom"/>
</dbReference>
<dbReference type="EMBL" id="MHIL01000008">
    <property type="protein sequence ID" value="OGY52170.1"/>
    <property type="molecule type" value="Genomic_DNA"/>
</dbReference>
<dbReference type="GO" id="GO:0005975">
    <property type="term" value="P:carbohydrate metabolic process"/>
    <property type="evidence" value="ECO:0007669"/>
    <property type="project" value="InterPro"/>
</dbReference>
<dbReference type="SUPFAM" id="SSF56784">
    <property type="entry name" value="HAD-like"/>
    <property type="match status" value="1"/>
</dbReference>
<protein>
    <recommendedName>
        <fullName evidence="7">D,D-heptose 1,7-bisphosphate phosphatase</fullName>
    </recommendedName>
</protein>
<evidence type="ECO:0000256" key="6">
    <source>
        <dbReference type="ARBA" id="ARBA00023277"/>
    </source>
</evidence>
<dbReference type="Pfam" id="PF13242">
    <property type="entry name" value="Hydrolase_like"/>
    <property type="match status" value="1"/>
</dbReference>
<dbReference type="Gene3D" id="3.40.50.1000">
    <property type="entry name" value="HAD superfamily/HAD-like"/>
    <property type="match status" value="1"/>
</dbReference>
<dbReference type="PANTHER" id="PTHR42891">
    <property type="entry name" value="D-GLYCERO-BETA-D-MANNO-HEPTOSE-1,7-BISPHOSPHATE 7-PHOSPHATASE"/>
    <property type="match status" value="1"/>
</dbReference>
<dbReference type="CDD" id="cd07503">
    <property type="entry name" value="HAD_HisB-N"/>
    <property type="match status" value="1"/>
</dbReference>
<comment type="subcellular location">
    <subcellularLocation>
        <location evidence="1">Cytoplasm</location>
    </subcellularLocation>
</comment>
<dbReference type="Proteomes" id="UP000177310">
    <property type="component" value="Unassembled WGS sequence"/>
</dbReference>
<evidence type="ECO:0000256" key="2">
    <source>
        <dbReference type="ARBA" id="ARBA00005628"/>
    </source>
</evidence>
<reference evidence="9 10" key="1">
    <citation type="journal article" date="2016" name="Nat. Commun.">
        <title>Thousands of microbial genomes shed light on interconnected biogeochemical processes in an aquifer system.</title>
        <authorList>
            <person name="Anantharaman K."/>
            <person name="Brown C.T."/>
            <person name="Hug L.A."/>
            <person name="Sharon I."/>
            <person name="Castelle C.J."/>
            <person name="Probst A.J."/>
            <person name="Thomas B.C."/>
            <person name="Singh A."/>
            <person name="Wilkins M.J."/>
            <person name="Karaoz U."/>
            <person name="Brodie E.L."/>
            <person name="Williams K.H."/>
            <person name="Hubbard S.S."/>
            <person name="Banfield J.F."/>
        </authorList>
    </citation>
    <scope>NUCLEOTIDE SEQUENCE [LARGE SCALE GENOMIC DNA]</scope>
</reference>
<evidence type="ECO:0000259" key="8">
    <source>
        <dbReference type="Pfam" id="PF00483"/>
    </source>
</evidence>
<dbReference type="STRING" id="1797542.A3J59_03390"/>
<accession>A0A1G1YKH2</accession>
<evidence type="ECO:0000256" key="3">
    <source>
        <dbReference type="ARBA" id="ARBA00022490"/>
    </source>
</evidence>
<dbReference type="InterPro" id="IPR029044">
    <property type="entry name" value="Nucleotide-diphossugar_trans"/>
</dbReference>
<keyword evidence="3" id="KW-0963">Cytoplasm</keyword>
<organism evidence="9 10">
    <name type="scientific">Candidatus Buchananbacteria bacterium RIFCSPHIGHO2_02_FULL_56_16</name>
    <dbReference type="NCBI Taxonomy" id="1797542"/>
    <lineage>
        <taxon>Bacteria</taxon>
        <taxon>Candidatus Buchananiibacteriota</taxon>
    </lineage>
</organism>
<evidence type="ECO:0000256" key="4">
    <source>
        <dbReference type="ARBA" id="ARBA00022723"/>
    </source>
</evidence>
<dbReference type="GO" id="GO:0005737">
    <property type="term" value="C:cytoplasm"/>
    <property type="evidence" value="ECO:0007669"/>
    <property type="project" value="UniProtKB-SubCell"/>
</dbReference>
<sequence length="398" mass="44827">MDRIKQAVILAGGLGTRLRPFTDHAPKPMVPVQGRPFLEYLLDQLKEQGIADLVLLLGYLPKKITAHFGDGSKFGLTIRYSISDISDDTGTRIKKALNLIDDTFMLLYADNYWPLNLKKMTEFFQAQQTNASVTVYTNKSGITKNNIRVDDRGYVVEYDKSRTAKNLNGVEIGYCLLRKQALDDLPEHNFSFEADVLPRLVAAKQLSGYCTDHRYYSISTPEKVSVTESFFAPKKIIFLDRDGVINKKAPKADYVKRWAEFEFLPGAIEALQQLQQHGYELIIISNQAGVARKMMTEEDLETIHHHMKQTLAEQGVTVRAIYHCPHGWNDSCGCRKPKPGMFFQAAHDHAIDLTKTIFIGDDERDQAAGDAAGCQTLLVTSDRDLLSIVRNIVTNQPL</sequence>
<dbReference type="InterPro" id="IPR004446">
    <property type="entry name" value="Heptose_bisP_phosphatase"/>
</dbReference>
<dbReference type="GO" id="GO:0016791">
    <property type="term" value="F:phosphatase activity"/>
    <property type="evidence" value="ECO:0007669"/>
    <property type="project" value="InterPro"/>
</dbReference>
<dbReference type="SUPFAM" id="SSF53448">
    <property type="entry name" value="Nucleotide-diphospho-sugar transferases"/>
    <property type="match status" value="1"/>
</dbReference>
<evidence type="ECO:0000313" key="9">
    <source>
        <dbReference type="EMBL" id="OGY52170.1"/>
    </source>
</evidence>
<evidence type="ECO:0000313" key="10">
    <source>
        <dbReference type="Proteomes" id="UP000177310"/>
    </source>
</evidence>
<dbReference type="NCBIfam" id="TIGR01656">
    <property type="entry name" value="Histidinol-ppas"/>
    <property type="match status" value="1"/>
</dbReference>
<proteinExistence type="inferred from homology"/>
<dbReference type="PANTHER" id="PTHR42891:SF1">
    <property type="entry name" value="D-GLYCERO-BETA-D-MANNO-HEPTOSE-1,7-BISPHOSPHATE 7-PHOSPHATASE"/>
    <property type="match status" value="1"/>
</dbReference>
<keyword evidence="4" id="KW-0479">Metal-binding</keyword>
<dbReference type="Gene3D" id="3.90.550.10">
    <property type="entry name" value="Spore Coat Polysaccharide Biosynthesis Protein SpsA, Chain A"/>
    <property type="match status" value="1"/>
</dbReference>
<dbReference type="InterPro" id="IPR023214">
    <property type="entry name" value="HAD_sf"/>
</dbReference>
<evidence type="ECO:0000256" key="1">
    <source>
        <dbReference type="ARBA" id="ARBA00004496"/>
    </source>
</evidence>
<name>A0A1G1YKH2_9BACT</name>
<dbReference type="InterPro" id="IPR006543">
    <property type="entry name" value="Histidinol-phos"/>
</dbReference>
<keyword evidence="5" id="KW-0378">Hydrolase</keyword>
<dbReference type="NCBIfam" id="TIGR01662">
    <property type="entry name" value="HAD-SF-IIIA"/>
    <property type="match status" value="1"/>
</dbReference>